<feature type="binding site" evidence="2">
    <location>
        <position position="222"/>
    </location>
    <ligand>
        <name>Zn(2+)</name>
        <dbReference type="ChEBI" id="CHEBI:29105"/>
    </ligand>
</feature>
<evidence type="ECO:0000256" key="2">
    <source>
        <dbReference type="PROSITE-ProRule" id="PRU01250"/>
    </source>
</evidence>
<proteinExistence type="inferred from homology"/>
<feature type="domain" description="ClpX-type ZB" evidence="4">
    <location>
        <begin position="207"/>
        <end position="261"/>
    </location>
</feature>
<dbReference type="SMART" id="SM00994">
    <property type="entry name" value="zf-C4_ClpX"/>
    <property type="match status" value="1"/>
</dbReference>
<dbReference type="InterPro" id="IPR059188">
    <property type="entry name" value="Znf_CLPX-like"/>
</dbReference>
<dbReference type="GO" id="GO:0006457">
    <property type="term" value="P:protein folding"/>
    <property type="evidence" value="ECO:0007669"/>
    <property type="project" value="UniProtKB-UniRule"/>
</dbReference>
<comment type="similarity">
    <text evidence="2">Belongs to the ClpX chaperone family.</text>
</comment>
<dbReference type="InterPro" id="IPR019734">
    <property type="entry name" value="TPR_rpt"/>
</dbReference>
<evidence type="ECO:0000259" key="4">
    <source>
        <dbReference type="PROSITE" id="PS51902"/>
    </source>
</evidence>
<dbReference type="PROSITE" id="PS51902">
    <property type="entry name" value="CLPX_ZB"/>
    <property type="match status" value="1"/>
</dbReference>
<dbReference type="OrthoDB" id="5381486at2"/>
<feature type="binding site" evidence="2">
    <location>
        <position position="219"/>
    </location>
    <ligand>
        <name>Zn(2+)</name>
        <dbReference type="ChEBI" id="CHEBI:29105"/>
    </ligand>
</feature>
<dbReference type="GO" id="GO:0051082">
    <property type="term" value="F:unfolded protein binding"/>
    <property type="evidence" value="ECO:0007669"/>
    <property type="project" value="UniProtKB-UniRule"/>
</dbReference>
<keyword evidence="6" id="KW-1185">Reference proteome</keyword>
<keyword evidence="2" id="KW-0479">Metal-binding</keyword>
<keyword evidence="2" id="KW-0862">Zinc</keyword>
<keyword evidence="2" id="KW-0143">Chaperone</keyword>
<keyword evidence="1" id="KW-0802">TPR repeat</keyword>
<protein>
    <submittedName>
        <fullName evidence="5">ClpX C4-type zinc finger</fullName>
    </submittedName>
</protein>
<dbReference type="AlphaFoldDB" id="A0A1H7NAR8"/>
<name>A0A1H7NAR8_STIAU</name>
<dbReference type="GO" id="GO:0008270">
    <property type="term" value="F:zinc ion binding"/>
    <property type="evidence" value="ECO:0007669"/>
    <property type="project" value="UniProtKB-UniRule"/>
</dbReference>
<dbReference type="InterPro" id="IPR010603">
    <property type="entry name" value="Znf_CppX_C4"/>
</dbReference>
<dbReference type="Proteomes" id="UP000182719">
    <property type="component" value="Unassembled WGS sequence"/>
</dbReference>
<feature type="binding site" evidence="2">
    <location>
        <position position="242"/>
    </location>
    <ligand>
        <name>Zn(2+)</name>
        <dbReference type="ChEBI" id="CHEBI:29105"/>
    </ligand>
</feature>
<feature type="region of interest" description="Disordered" evidence="3">
    <location>
        <begin position="175"/>
        <end position="210"/>
    </location>
</feature>
<dbReference type="Pfam" id="PF06689">
    <property type="entry name" value="zf-C4_ClpX"/>
    <property type="match status" value="1"/>
</dbReference>
<feature type="binding site" evidence="2">
    <location>
        <position position="245"/>
    </location>
    <ligand>
        <name>Zn(2+)</name>
        <dbReference type="ChEBI" id="CHEBI:29105"/>
    </ligand>
</feature>
<dbReference type="GO" id="GO:0046983">
    <property type="term" value="F:protein dimerization activity"/>
    <property type="evidence" value="ECO:0007669"/>
    <property type="project" value="UniProtKB-UniRule"/>
</dbReference>
<gene>
    <name evidence="5" type="ORF">SAMN05444354_104257</name>
</gene>
<dbReference type="SUPFAM" id="SSF52540">
    <property type="entry name" value="P-loop containing nucleoside triphosphate hydrolases"/>
    <property type="match status" value="1"/>
</dbReference>
<sequence length="506" mass="53496">MANPREHIRAAQAAELRGDTAAAISELLKAAELYRQTGSFARALQLLRHARALDPEREDLSEEVKQLEWLPDTARGRILEEPETREVDLELTAETTPEMAGRQRVIDAAMRGVSPGGGRAGAQDEVQRWLVENGPGKEKKASEAASAASQRALEWALEHAQDEDALMATSRKGIAEPQDGEEAPQELAALSSPGKDATEEPSLIERGPTRADPSMDAWCSFCCRPRGEVGELVAGPAGAFICSGCTGESRSLLGLTGPEAAPAARPPSPPRAAGGGPEVFALVGQAEPQAQLEKGILAGARRMLILGPEGVGKTVWFQALAKRVMGTVMTFEALEQGTGGGVALLEDVDRLPPEAQARLGAFLGRHPDRVVLMSARGSLSADPPILLKGGAGSLPVRTTEALSKAVQGGLAQTLLEQVQLCVALQAPSEAEYAEIARRRLAPRSPEVTVSPEVVAAFAAEAVRSPRAGHELNALLNRVLAGSWSIEVPKPAAKPAAKRSRRKKVEP</sequence>
<dbReference type="PROSITE" id="PS50005">
    <property type="entry name" value="TPR"/>
    <property type="match status" value="1"/>
</dbReference>
<accession>A0A1H7NAR8</accession>
<dbReference type="InterPro" id="IPR038366">
    <property type="entry name" value="Znf_CppX_C4_sf"/>
</dbReference>
<evidence type="ECO:0000313" key="5">
    <source>
        <dbReference type="EMBL" id="SEL20058.1"/>
    </source>
</evidence>
<evidence type="ECO:0000256" key="1">
    <source>
        <dbReference type="PROSITE-ProRule" id="PRU00339"/>
    </source>
</evidence>
<dbReference type="EMBL" id="FOAP01000004">
    <property type="protein sequence ID" value="SEL20058.1"/>
    <property type="molecule type" value="Genomic_DNA"/>
</dbReference>
<evidence type="ECO:0000256" key="3">
    <source>
        <dbReference type="SAM" id="MobiDB-lite"/>
    </source>
</evidence>
<reference evidence="6" key="1">
    <citation type="submission" date="2016-10" db="EMBL/GenBank/DDBJ databases">
        <authorList>
            <person name="Varghese N."/>
            <person name="Submissions S."/>
        </authorList>
    </citation>
    <scope>NUCLEOTIDE SEQUENCE [LARGE SCALE GENOMIC DNA]</scope>
    <source>
        <strain evidence="6">DSM 17044</strain>
    </source>
</reference>
<evidence type="ECO:0000313" key="6">
    <source>
        <dbReference type="Proteomes" id="UP000182719"/>
    </source>
</evidence>
<dbReference type="RefSeq" id="WP_075006295.1">
    <property type="nucleotide sequence ID" value="NZ_FOAP01000004.1"/>
</dbReference>
<dbReference type="Gene3D" id="6.20.220.10">
    <property type="entry name" value="ClpX chaperone, C4-type zinc finger domain"/>
    <property type="match status" value="1"/>
</dbReference>
<feature type="repeat" description="TPR" evidence="1">
    <location>
        <begin position="24"/>
        <end position="57"/>
    </location>
</feature>
<dbReference type="InterPro" id="IPR027417">
    <property type="entry name" value="P-loop_NTPase"/>
</dbReference>
<organism evidence="5 6">
    <name type="scientific">Stigmatella aurantiaca</name>
    <dbReference type="NCBI Taxonomy" id="41"/>
    <lineage>
        <taxon>Bacteria</taxon>
        <taxon>Pseudomonadati</taxon>
        <taxon>Myxococcota</taxon>
        <taxon>Myxococcia</taxon>
        <taxon>Myxococcales</taxon>
        <taxon>Cystobacterineae</taxon>
        <taxon>Archangiaceae</taxon>
        <taxon>Stigmatella</taxon>
    </lineage>
</organism>